<protein>
    <submittedName>
        <fullName evidence="1">Floral homeotic protein AGAMOUS</fullName>
    </submittedName>
</protein>
<accession>A0A371HG45</accession>
<evidence type="ECO:0000313" key="2">
    <source>
        <dbReference type="Proteomes" id="UP000257109"/>
    </source>
</evidence>
<dbReference type="OrthoDB" id="1898716at2759"/>
<proteinExistence type="predicted"/>
<sequence>MSSQILMCKFVDNVQEIELQNHNNYLRAKIAEHERAQQQQSNMMQGTLCESLPSQSYDRNFFPVNLIGSDQQYSRQDQTALQLV</sequence>
<dbReference type="EMBL" id="QJKJ01002698">
    <property type="protein sequence ID" value="RDY01745.1"/>
    <property type="molecule type" value="Genomic_DNA"/>
</dbReference>
<dbReference type="STRING" id="157652.A0A371HG45"/>
<keyword evidence="2" id="KW-1185">Reference proteome</keyword>
<organism evidence="1 2">
    <name type="scientific">Mucuna pruriens</name>
    <name type="common">Velvet bean</name>
    <name type="synonym">Dolichos pruriens</name>
    <dbReference type="NCBI Taxonomy" id="157652"/>
    <lineage>
        <taxon>Eukaryota</taxon>
        <taxon>Viridiplantae</taxon>
        <taxon>Streptophyta</taxon>
        <taxon>Embryophyta</taxon>
        <taxon>Tracheophyta</taxon>
        <taxon>Spermatophyta</taxon>
        <taxon>Magnoliopsida</taxon>
        <taxon>eudicotyledons</taxon>
        <taxon>Gunneridae</taxon>
        <taxon>Pentapetalae</taxon>
        <taxon>rosids</taxon>
        <taxon>fabids</taxon>
        <taxon>Fabales</taxon>
        <taxon>Fabaceae</taxon>
        <taxon>Papilionoideae</taxon>
        <taxon>50 kb inversion clade</taxon>
        <taxon>NPAAA clade</taxon>
        <taxon>indigoferoid/millettioid clade</taxon>
        <taxon>Phaseoleae</taxon>
        <taxon>Mucuna</taxon>
    </lineage>
</organism>
<name>A0A371HG45_MUCPR</name>
<dbReference type="AlphaFoldDB" id="A0A371HG45"/>
<reference evidence="1" key="1">
    <citation type="submission" date="2018-05" db="EMBL/GenBank/DDBJ databases">
        <title>Draft genome of Mucuna pruriens seed.</title>
        <authorList>
            <person name="Nnadi N.E."/>
            <person name="Vos R."/>
            <person name="Hasami M.H."/>
            <person name="Devisetty U.K."/>
            <person name="Aguiy J.C."/>
        </authorList>
    </citation>
    <scope>NUCLEOTIDE SEQUENCE [LARGE SCALE GENOMIC DNA]</scope>
    <source>
        <strain evidence="1">JCA_2017</strain>
    </source>
</reference>
<feature type="non-terminal residue" evidence="1">
    <location>
        <position position="1"/>
    </location>
</feature>
<evidence type="ECO:0000313" key="1">
    <source>
        <dbReference type="EMBL" id="RDY01745.1"/>
    </source>
</evidence>
<comment type="caution">
    <text evidence="1">The sequence shown here is derived from an EMBL/GenBank/DDBJ whole genome shotgun (WGS) entry which is preliminary data.</text>
</comment>
<dbReference type="Proteomes" id="UP000257109">
    <property type="component" value="Unassembled WGS sequence"/>
</dbReference>
<gene>
    <name evidence="1" type="primary">AG2</name>
    <name evidence="1" type="ORF">CR513_14892</name>
</gene>